<evidence type="ECO:0000256" key="2">
    <source>
        <dbReference type="ARBA" id="ARBA00023002"/>
    </source>
</evidence>
<dbReference type="SUPFAM" id="SSF50475">
    <property type="entry name" value="FMN-binding split barrel"/>
    <property type="match status" value="1"/>
</dbReference>
<sequence>MTMREEVTSAQLRSAAGMFPSGVTVVTTRANGVDYGMTISAFASLSLEPAMVMVSIESTSHTLPHLAPGKPIAVSVLSDVQLEHAVQFARHVDDRFAGVPIRREGPADVPVLEQAAAYFVGTVADWAQGGDHTIVTILVEDCGVDVTREPLHYHQGRLS</sequence>
<dbReference type="KEGG" id="caqu:CAQU_05545"/>
<dbReference type="Proteomes" id="UP000185478">
    <property type="component" value="Chromosome"/>
</dbReference>
<dbReference type="SMART" id="SM00903">
    <property type="entry name" value="Flavin_Reduct"/>
    <property type="match status" value="1"/>
</dbReference>
<dbReference type="AlphaFoldDB" id="A0A1L7CFH3"/>
<proteinExistence type="inferred from homology"/>
<accession>A0A1L7CFH3</accession>
<comment type="similarity">
    <text evidence="1">Belongs to the non-flavoprotein flavin reductase family.</text>
</comment>
<keyword evidence="5" id="KW-1185">Reference proteome</keyword>
<name>A0A1L7CFH3_9CORY</name>
<reference evidence="4 5" key="1">
    <citation type="submission" date="2014-08" db="EMBL/GenBank/DDBJ databases">
        <title>Complete genome sequence of Corynebacterium aquilae S-613T(T) (=DSM 44791(T)), isolated from the choana of a healthy golden eagle.</title>
        <authorList>
            <person name="Ruckert C."/>
            <person name="Albersmeier A."/>
            <person name="Winkler A."/>
            <person name="Kalinowski J."/>
        </authorList>
    </citation>
    <scope>NUCLEOTIDE SEQUENCE [LARGE SCALE GENOMIC DNA]</scope>
    <source>
        <strain evidence="4 5">S-613</strain>
    </source>
</reference>
<keyword evidence="2" id="KW-0560">Oxidoreductase</keyword>
<dbReference type="InterPro" id="IPR050268">
    <property type="entry name" value="NADH-dep_flavin_reductase"/>
</dbReference>
<evidence type="ECO:0000256" key="1">
    <source>
        <dbReference type="ARBA" id="ARBA00008898"/>
    </source>
</evidence>
<dbReference type="InterPro" id="IPR002563">
    <property type="entry name" value="Flavin_Rdtase-like_dom"/>
</dbReference>
<dbReference type="GO" id="GO:0042602">
    <property type="term" value="F:riboflavin reductase (NADPH) activity"/>
    <property type="evidence" value="ECO:0007669"/>
    <property type="project" value="TreeGrafter"/>
</dbReference>
<protein>
    <recommendedName>
        <fullName evidence="3">Flavin reductase like domain-containing protein</fullName>
    </recommendedName>
</protein>
<dbReference type="GO" id="GO:0010181">
    <property type="term" value="F:FMN binding"/>
    <property type="evidence" value="ECO:0007669"/>
    <property type="project" value="InterPro"/>
</dbReference>
<dbReference type="EMBL" id="CP009245">
    <property type="protein sequence ID" value="APT84620.1"/>
    <property type="molecule type" value="Genomic_DNA"/>
</dbReference>
<dbReference type="GO" id="GO:0006208">
    <property type="term" value="P:pyrimidine nucleobase catabolic process"/>
    <property type="evidence" value="ECO:0007669"/>
    <property type="project" value="TreeGrafter"/>
</dbReference>
<evidence type="ECO:0000259" key="3">
    <source>
        <dbReference type="SMART" id="SM00903"/>
    </source>
</evidence>
<organism evidence="4 5">
    <name type="scientific">Corynebacterium aquilae DSM 44791</name>
    <dbReference type="NCBI Taxonomy" id="1431546"/>
    <lineage>
        <taxon>Bacteria</taxon>
        <taxon>Bacillati</taxon>
        <taxon>Actinomycetota</taxon>
        <taxon>Actinomycetes</taxon>
        <taxon>Mycobacteriales</taxon>
        <taxon>Corynebacteriaceae</taxon>
        <taxon>Corynebacterium</taxon>
    </lineage>
</organism>
<evidence type="ECO:0000313" key="4">
    <source>
        <dbReference type="EMBL" id="APT84620.1"/>
    </source>
</evidence>
<dbReference type="Pfam" id="PF01613">
    <property type="entry name" value="Flavin_Reduct"/>
    <property type="match status" value="1"/>
</dbReference>
<dbReference type="Gene3D" id="2.30.110.10">
    <property type="entry name" value="Electron Transport, Fmn-binding Protein, Chain A"/>
    <property type="match status" value="1"/>
</dbReference>
<dbReference type="PANTHER" id="PTHR30466:SF1">
    <property type="entry name" value="FMN REDUCTASE (NADH) RUTF"/>
    <property type="match status" value="1"/>
</dbReference>
<dbReference type="InterPro" id="IPR012349">
    <property type="entry name" value="Split_barrel_FMN-bd"/>
</dbReference>
<evidence type="ECO:0000313" key="5">
    <source>
        <dbReference type="Proteomes" id="UP000185478"/>
    </source>
</evidence>
<feature type="domain" description="Flavin reductase like" evidence="3">
    <location>
        <begin position="16"/>
        <end position="159"/>
    </location>
</feature>
<gene>
    <name evidence="4" type="ORF">CAQU_05545</name>
</gene>
<dbReference type="STRING" id="1431546.CAQU_05545"/>
<dbReference type="PANTHER" id="PTHR30466">
    <property type="entry name" value="FLAVIN REDUCTASE"/>
    <property type="match status" value="1"/>
</dbReference>